<dbReference type="InterPro" id="IPR050300">
    <property type="entry name" value="GDXG_lipolytic_enzyme"/>
</dbReference>
<dbReference type="SUPFAM" id="SSF53474">
    <property type="entry name" value="alpha/beta-Hydrolases"/>
    <property type="match status" value="1"/>
</dbReference>
<accession>A0ABN3VAW5</accession>
<name>A0ABN3VAW5_9PSEU</name>
<dbReference type="Gene3D" id="3.40.50.1820">
    <property type="entry name" value="alpha/beta hydrolase"/>
    <property type="match status" value="1"/>
</dbReference>
<dbReference type="InterPro" id="IPR029058">
    <property type="entry name" value="AB_hydrolase_fold"/>
</dbReference>
<evidence type="ECO:0000259" key="3">
    <source>
        <dbReference type="Pfam" id="PF20434"/>
    </source>
</evidence>
<dbReference type="RefSeq" id="WP_344678684.1">
    <property type="nucleotide sequence ID" value="NZ_BAAAUX010000007.1"/>
</dbReference>
<reference evidence="4 5" key="1">
    <citation type="journal article" date="2019" name="Int. J. Syst. Evol. Microbiol.">
        <title>The Global Catalogue of Microorganisms (GCM) 10K type strain sequencing project: providing services to taxonomists for standard genome sequencing and annotation.</title>
        <authorList>
            <consortium name="The Broad Institute Genomics Platform"/>
            <consortium name="The Broad Institute Genome Sequencing Center for Infectious Disease"/>
            <person name="Wu L."/>
            <person name="Ma J."/>
        </authorList>
    </citation>
    <scope>NUCLEOTIDE SEQUENCE [LARGE SCALE GENOMIC DNA]</scope>
    <source>
        <strain evidence="4 5">JCM 9383</strain>
    </source>
</reference>
<proteinExistence type="predicted"/>
<dbReference type="PANTHER" id="PTHR48081:SF13">
    <property type="entry name" value="ALPHA_BETA HYDROLASE"/>
    <property type="match status" value="1"/>
</dbReference>
<dbReference type="PANTHER" id="PTHR48081">
    <property type="entry name" value="AB HYDROLASE SUPERFAMILY PROTEIN C4A8.06C"/>
    <property type="match status" value="1"/>
</dbReference>
<keyword evidence="2" id="KW-1133">Transmembrane helix</keyword>
<evidence type="ECO:0000256" key="1">
    <source>
        <dbReference type="ARBA" id="ARBA00022801"/>
    </source>
</evidence>
<keyword evidence="2" id="KW-0812">Transmembrane</keyword>
<gene>
    <name evidence="4" type="ORF">GCM10010470_14650</name>
</gene>
<dbReference type="Pfam" id="PF20434">
    <property type="entry name" value="BD-FAE"/>
    <property type="match status" value="1"/>
</dbReference>
<comment type="caution">
    <text evidence="4">The sequence shown here is derived from an EMBL/GenBank/DDBJ whole genome shotgun (WGS) entry which is preliminary data.</text>
</comment>
<protein>
    <submittedName>
        <fullName evidence="4">Alpha/beta hydrolase</fullName>
    </submittedName>
</protein>
<organism evidence="4 5">
    <name type="scientific">Saccharopolyspora taberi</name>
    <dbReference type="NCBI Taxonomy" id="60895"/>
    <lineage>
        <taxon>Bacteria</taxon>
        <taxon>Bacillati</taxon>
        <taxon>Actinomycetota</taxon>
        <taxon>Actinomycetes</taxon>
        <taxon>Pseudonocardiales</taxon>
        <taxon>Pseudonocardiaceae</taxon>
        <taxon>Saccharopolyspora</taxon>
    </lineage>
</organism>
<keyword evidence="2" id="KW-0472">Membrane</keyword>
<dbReference type="GO" id="GO:0016787">
    <property type="term" value="F:hydrolase activity"/>
    <property type="evidence" value="ECO:0007669"/>
    <property type="project" value="UniProtKB-KW"/>
</dbReference>
<feature type="transmembrane region" description="Helical" evidence="2">
    <location>
        <begin position="34"/>
        <end position="60"/>
    </location>
</feature>
<evidence type="ECO:0000256" key="2">
    <source>
        <dbReference type="SAM" id="Phobius"/>
    </source>
</evidence>
<dbReference type="EMBL" id="BAAAUX010000007">
    <property type="protein sequence ID" value="GAA2781780.1"/>
    <property type="molecule type" value="Genomic_DNA"/>
</dbReference>
<keyword evidence="5" id="KW-1185">Reference proteome</keyword>
<sequence>MTSARTIGIRALAALWALVIISPAVVFLPVLPEWAALVSGLVTTWSPLMVVPALIGVVLAVVARRLEMRRMFAAVAVGVVLSLLAAVVPLVAGMRTAAENDVALSVPGYFSSPPTPTGPHATEVYATVDGEQLKLDVWRPAKPAPGNPAIVWAHGGGFVLGHRGQAPDRNQWLTDHGYTVFDVDYRLSPPPRWDQQARDVKCAVGWVAQRAGQYGIGAVSVGGDSAGANLALLAAYTTGTGAYPPSCDVPEQRPKSVVAYYPPTDMPELHRTSGLPGVVDQVEAKYYGGTPETMPAEFRASSPVTYVRPGLPPTLLVHGANDHLVPAGQSAILRDRLAAAGVLNREVVVPWADHAFDLKWGSWPTQIAYGVLAQFLLG</sequence>
<dbReference type="InterPro" id="IPR049492">
    <property type="entry name" value="BD-FAE-like_dom"/>
</dbReference>
<evidence type="ECO:0000313" key="4">
    <source>
        <dbReference type="EMBL" id="GAA2781780.1"/>
    </source>
</evidence>
<feature type="transmembrane region" description="Helical" evidence="2">
    <location>
        <begin position="7"/>
        <end position="28"/>
    </location>
</feature>
<evidence type="ECO:0000313" key="5">
    <source>
        <dbReference type="Proteomes" id="UP001500979"/>
    </source>
</evidence>
<dbReference type="Proteomes" id="UP001500979">
    <property type="component" value="Unassembled WGS sequence"/>
</dbReference>
<keyword evidence="1 4" id="KW-0378">Hydrolase</keyword>
<feature type="domain" description="BD-FAE-like" evidence="3">
    <location>
        <begin position="135"/>
        <end position="337"/>
    </location>
</feature>
<feature type="transmembrane region" description="Helical" evidence="2">
    <location>
        <begin position="72"/>
        <end position="92"/>
    </location>
</feature>